<feature type="transmembrane region" description="Helical" evidence="6">
    <location>
        <begin position="116"/>
        <end position="136"/>
    </location>
</feature>
<dbReference type="PANTHER" id="PTHR30520:SF6">
    <property type="entry name" value="FORMATE_NITRATE FAMILY TRANSPORTER (EUROFUNG)"/>
    <property type="match status" value="1"/>
</dbReference>
<dbReference type="InterPro" id="IPR000292">
    <property type="entry name" value="For/NO2_transpt"/>
</dbReference>
<proteinExistence type="inferred from homology"/>
<feature type="transmembrane region" description="Helical" evidence="6">
    <location>
        <begin position="40"/>
        <end position="61"/>
    </location>
</feature>
<evidence type="ECO:0000256" key="1">
    <source>
        <dbReference type="ARBA" id="ARBA00004141"/>
    </source>
</evidence>
<feature type="transmembrane region" description="Helical" evidence="6">
    <location>
        <begin position="81"/>
        <end position="104"/>
    </location>
</feature>
<keyword evidence="3 6" id="KW-1133">Transmembrane helix</keyword>
<dbReference type="GO" id="GO:0015513">
    <property type="term" value="F:high-affinity secondary active nitrite transmembrane transporter activity"/>
    <property type="evidence" value="ECO:0007669"/>
    <property type="project" value="TreeGrafter"/>
</dbReference>
<evidence type="ECO:0000256" key="6">
    <source>
        <dbReference type="SAM" id="Phobius"/>
    </source>
</evidence>
<evidence type="ECO:0000256" key="2">
    <source>
        <dbReference type="ARBA" id="ARBA00022692"/>
    </source>
</evidence>
<organism evidence="7 8">
    <name type="scientific">Bodo saltans</name>
    <name type="common">Flagellated protozoan</name>
    <dbReference type="NCBI Taxonomy" id="75058"/>
    <lineage>
        <taxon>Eukaryota</taxon>
        <taxon>Discoba</taxon>
        <taxon>Euglenozoa</taxon>
        <taxon>Kinetoplastea</taxon>
        <taxon>Metakinetoplastina</taxon>
        <taxon>Eubodonida</taxon>
        <taxon>Bodonidae</taxon>
        <taxon>Bodo</taxon>
    </lineage>
</organism>
<dbReference type="AlphaFoldDB" id="A0A0S4ILW8"/>
<dbReference type="PROSITE" id="PS01005">
    <property type="entry name" value="FORMATE_NITRITE_TP_1"/>
    <property type="match status" value="1"/>
</dbReference>
<keyword evidence="8" id="KW-1185">Reference proteome</keyword>
<comment type="similarity">
    <text evidence="5">Belongs to the FNT transporter (TC 1.A.16) family.</text>
</comment>
<dbReference type="GO" id="GO:0005886">
    <property type="term" value="C:plasma membrane"/>
    <property type="evidence" value="ECO:0007669"/>
    <property type="project" value="TreeGrafter"/>
</dbReference>
<feature type="non-terminal residue" evidence="7">
    <location>
        <position position="186"/>
    </location>
</feature>
<name>A0A0S4ILW8_BODSA</name>
<dbReference type="InterPro" id="IPR023271">
    <property type="entry name" value="Aquaporin-like"/>
</dbReference>
<dbReference type="OrthoDB" id="4829at2759"/>
<dbReference type="PANTHER" id="PTHR30520">
    <property type="entry name" value="FORMATE TRANSPORTER-RELATED"/>
    <property type="match status" value="1"/>
</dbReference>
<dbReference type="VEuPathDB" id="TriTrypDB:BSAL_49865"/>
<evidence type="ECO:0000313" key="8">
    <source>
        <dbReference type="Proteomes" id="UP000051952"/>
    </source>
</evidence>
<dbReference type="Pfam" id="PF01226">
    <property type="entry name" value="Form_Nir_trans"/>
    <property type="match status" value="1"/>
</dbReference>
<dbReference type="Gene3D" id="1.20.1080.10">
    <property type="entry name" value="Glycerol uptake facilitator protein"/>
    <property type="match status" value="1"/>
</dbReference>
<dbReference type="InterPro" id="IPR024002">
    <property type="entry name" value="For/NO2_transpt_CS"/>
</dbReference>
<evidence type="ECO:0000313" key="7">
    <source>
        <dbReference type="EMBL" id="CUE61863.1"/>
    </source>
</evidence>
<accession>A0A0S4ILW8</accession>
<comment type="subcellular location">
    <subcellularLocation>
        <location evidence="1">Membrane</location>
        <topology evidence="1">Multi-pass membrane protein</topology>
    </subcellularLocation>
</comment>
<protein>
    <submittedName>
        <fullName evidence="7">Formate/nitrite transporter, putative</fullName>
    </submittedName>
</protein>
<evidence type="ECO:0000256" key="3">
    <source>
        <dbReference type="ARBA" id="ARBA00022989"/>
    </source>
</evidence>
<dbReference type="Proteomes" id="UP000051952">
    <property type="component" value="Unassembled WGS sequence"/>
</dbReference>
<evidence type="ECO:0000256" key="5">
    <source>
        <dbReference type="ARBA" id="ARBA00049660"/>
    </source>
</evidence>
<sequence>MPESSASNPNGLILDAAAITEFVMRTGFKKTHMTLPKTSLLAVLAGIYVAFGCQTMIAALMEMTFTGPAKLLGGSFFSTALMIIVLCGAELFTGNVLIFIAVLSKRVYMWEYIYDLLLVYFSNMAGAVSFGILFWGSGVNGFEGAYSAAGIVACEVAEAKSTLPPYQAFLRGIGANMCVCFSLLMA</sequence>
<gene>
    <name evidence="7" type="ORF">BSAL_49865</name>
</gene>
<evidence type="ECO:0000256" key="4">
    <source>
        <dbReference type="ARBA" id="ARBA00023136"/>
    </source>
</evidence>
<keyword evidence="4 6" id="KW-0472">Membrane</keyword>
<keyword evidence="2 6" id="KW-0812">Transmembrane</keyword>
<dbReference type="EMBL" id="CYKH01000029">
    <property type="protein sequence ID" value="CUE61863.1"/>
    <property type="molecule type" value="Genomic_DNA"/>
</dbReference>
<reference evidence="8" key="1">
    <citation type="submission" date="2015-09" db="EMBL/GenBank/DDBJ databases">
        <authorList>
            <consortium name="Pathogen Informatics"/>
        </authorList>
    </citation>
    <scope>NUCLEOTIDE SEQUENCE [LARGE SCALE GENOMIC DNA]</scope>
    <source>
        <strain evidence="8">Lake Konstanz</strain>
    </source>
</reference>
<dbReference type="GO" id="GO:0015707">
    <property type="term" value="P:nitrite transport"/>
    <property type="evidence" value="ECO:0007669"/>
    <property type="project" value="TreeGrafter"/>
</dbReference>